<evidence type="ECO:0000256" key="1">
    <source>
        <dbReference type="SAM" id="Phobius"/>
    </source>
</evidence>
<keyword evidence="1" id="KW-0472">Membrane</keyword>
<protein>
    <submittedName>
        <fullName evidence="2">Uncharacterized protein</fullName>
    </submittedName>
</protein>
<accession>A0A2M6WRX0</accession>
<keyword evidence="1" id="KW-0812">Transmembrane</keyword>
<organism evidence="2 3">
    <name type="scientific">Candidatus Falkowbacteria bacterium CG10_big_fil_rev_8_21_14_0_10_38_22</name>
    <dbReference type="NCBI Taxonomy" id="1974564"/>
    <lineage>
        <taxon>Bacteria</taxon>
        <taxon>Candidatus Falkowiibacteriota</taxon>
    </lineage>
</organism>
<proteinExistence type="predicted"/>
<dbReference type="EMBL" id="PFAO01000014">
    <property type="protein sequence ID" value="PIT95540.1"/>
    <property type="molecule type" value="Genomic_DNA"/>
</dbReference>
<name>A0A2M6WRX0_9BACT</name>
<sequence length="203" mass="22663">MDRRYIGVIIIILGLVIIAGIIYVIFFLKFSPASQTALEEQAVTPVALTQTPEPIATTTAEQTTVRISPIKKTEVDQEDLVRIATAFSERFGSFSNQSDYGNVRDLKIFMSTKMQNWADSYISQARAKPAASAIYYGITTKAIASAVRQFSSETGQAEIFVKTQRREASGTTANATTFYQDIVIKFVRERGVWKVDSALWQKR</sequence>
<dbReference type="AlphaFoldDB" id="A0A2M6WRX0"/>
<evidence type="ECO:0000313" key="2">
    <source>
        <dbReference type="EMBL" id="PIT95540.1"/>
    </source>
</evidence>
<dbReference type="Proteomes" id="UP000228964">
    <property type="component" value="Unassembled WGS sequence"/>
</dbReference>
<evidence type="ECO:0000313" key="3">
    <source>
        <dbReference type="Proteomes" id="UP000228964"/>
    </source>
</evidence>
<feature type="transmembrane region" description="Helical" evidence="1">
    <location>
        <begin position="6"/>
        <end position="28"/>
    </location>
</feature>
<comment type="caution">
    <text evidence="2">The sequence shown here is derived from an EMBL/GenBank/DDBJ whole genome shotgun (WGS) entry which is preliminary data.</text>
</comment>
<gene>
    <name evidence="2" type="ORF">COT96_00650</name>
</gene>
<keyword evidence="1" id="KW-1133">Transmembrane helix</keyword>
<reference evidence="3" key="1">
    <citation type="submission" date="2017-09" db="EMBL/GenBank/DDBJ databases">
        <title>Depth-based differentiation of microbial function through sediment-hosted aquifers and enrichment of novel symbionts in the deep terrestrial subsurface.</title>
        <authorList>
            <person name="Probst A.J."/>
            <person name="Ladd B."/>
            <person name="Jarett J.K."/>
            <person name="Geller-Mcgrath D.E."/>
            <person name="Sieber C.M.K."/>
            <person name="Emerson J.B."/>
            <person name="Anantharaman K."/>
            <person name="Thomas B.C."/>
            <person name="Malmstrom R."/>
            <person name="Stieglmeier M."/>
            <person name="Klingl A."/>
            <person name="Woyke T."/>
            <person name="Ryan C.M."/>
            <person name="Banfield J.F."/>
        </authorList>
    </citation>
    <scope>NUCLEOTIDE SEQUENCE [LARGE SCALE GENOMIC DNA]</scope>
</reference>